<proteinExistence type="predicted"/>
<dbReference type="EMBL" id="JAFBCL010000001">
    <property type="protein sequence ID" value="MBM7809839.1"/>
    <property type="molecule type" value="Genomic_DNA"/>
</dbReference>
<gene>
    <name evidence="1" type="ORF">JOE68_000704</name>
</gene>
<evidence type="ECO:0000313" key="1">
    <source>
        <dbReference type="EMBL" id="MBM7809839.1"/>
    </source>
</evidence>
<keyword evidence="2" id="KW-1185">Reference proteome</keyword>
<accession>A0ABS2S1Q1</accession>
<comment type="caution">
    <text evidence="1">The sequence shown here is derived from an EMBL/GenBank/DDBJ whole genome shotgun (WGS) entry which is preliminary data.</text>
</comment>
<reference evidence="1 2" key="1">
    <citation type="submission" date="2021-01" db="EMBL/GenBank/DDBJ databases">
        <title>Sequencing the genomes of 1000 actinobacteria strains.</title>
        <authorList>
            <person name="Klenk H.-P."/>
        </authorList>
    </citation>
    <scope>NUCLEOTIDE SEQUENCE [LARGE SCALE GENOMIC DNA]</scope>
    <source>
        <strain evidence="1 2">DSM 44581</strain>
    </source>
</reference>
<organism evidence="1 2">
    <name type="scientific">Saccharothrix algeriensis</name>
    <dbReference type="NCBI Taxonomy" id="173560"/>
    <lineage>
        <taxon>Bacteria</taxon>
        <taxon>Bacillati</taxon>
        <taxon>Actinomycetota</taxon>
        <taxon>Actinomycetes</taxon>
        <taxon>Pseudonocardiales</taxon>
        <taxon>Pseudonocardiaceae</taxon>
        <taxon>Saccharothrix</taxon>
    </lineage>
</organism>
<name>A0ABS2S1Q1_9PSEU</name>
<evidence type="ECO:0000313" key="2">
    <source>
        <dbReference type="Proteomes" id="UP001195724"/>
    </source>
</evidence>
<dbReference type="Proteomes" id="UP001195724">
    <property type="component" value="Unassembled WGS sequence"/>
</dbReference>
<protein>
    <submittedName>
        <fullName evidence="1">Uncharacterized protein</fullName>
    </submittedName>
</protein>
<sequence length="35" mass="3573">MVTAVGDAEALVAMAVGGRARMSGSDNEIPLPWAE</sequence>